<reference evidence="1 2" key="1">
    <citation type="journal article" date="2019" name="ISME J.">
        <title>Isolation and characterization of a thermophilic sulfur- and iron-reducing thaumarchaeote from a terrestrial acidic hot spring.</title>
        <authorList>
            <person name="Kato S."/>
            <person name="Itoh T."/>
            <person name="Yuki M."/>
            <person name="Nagamori M."/>
            <person name="Ohnishi M."/>
            <person name="Uematsu K."/>
            <person name="Suzuki K."/>
            <person name="Takashina T."/>
            <person name="Ohkuma M."/>
        </authorList>
    </citation>
    <scope>NUCLEOTIDE SEQUENCE [LARGE SCALE GENOMIC DNA]</scope>
    <source>
        <strain evidence="1 2">NAS-02</strain>
    </source>
</reference>
<dbReference type="GeneID" id="55585291"/>
<proteinExistence type="predicted"/>
<dbReference type="OrthoDB" id="10348at2157"/>
<sequence>MTRDADGSMDEARELRRIRICRWCLGRLHSSDAESVEVVGSRAAAGMGIDVDDAGCQLCGGMFSRLEWLVDEAVEKLSGVELRSFYVSVSVPYGMREMEDELRARLRLSGGISAKRLAIRMISRKIEERLGVPARSNDPDLILEFTPDGLHGISLMPMYLEGRYVKPAEEPVRGARGESQALESEISRSLVGAFAADGARITWLGTDFRGVEVVGRGRPFLAKVSGARRRVSWLHDTRMTMNPHILAIRELRDQRKVAMSTERSMYDVLSIDAEPAGPPGHSGRGSFEEVKRRLEELEGSELSCGAGRARRVLRAVAEVEEGALRALMCVEHGIDVQHILECAAGKGWRASRIRVLDVVEDCLGYPLGWYATRGSA</sequence>
<dbReference type="Proteomes" id="UP000509448">
    <property type="component" value="Chromosome"/>
</dbReference>
<accession>A0A4V0P1T7</accession>
<dbReference type="AlphaFoldDB" id="A0A4V0P1T7"/>
<keyword evidence="2" id="KW-1185">Reference proteome</keyword>
<protein>
    <submittedName>
        <fullName evidence="1">tRNA pseudouridine 55 synthase Archaea</fullName>
    </submittedName>
</protein>
<dbReference type="EMBL" id="AP018732">
    <property type="protein sequence ID" value="BBE42860.1"/>
    <property type="molecule type" value="Genomic_DNA"/>
</dbReference>
<organism evidence="1 2">
    <name type="scientific">Conexivisphaera calida</name>
    <dbReference type="NCBI Taxonomy" id="1874277"/>
    <lineage>
        <taxon>Archaea</taxon>
        <taxon>Nitrososphaerota</taxon>
        <taxon>Conexivisphaeria</taxon>
        <taxon>Conexivisphaerales</taxon>
        <taxon>Conexivisphaeraceae</taxon>
        <taxon>Conexivisphaera</taxon>
    </lineage>
</organism>
<name>A0A4V0P1T7_9ARCH</name>
<gene>
    <name evidence="1" type="ORF">NAS2_1480</name>
</gene>
<dbReference type="KEGG" id="ccai:NAS2_1480"/>
<dbReference type="RefSeq" id="WP_174449047.1">
    <property type="nucleotide sequence ID" value="NZ_AP018732.1"/>
</dbReference>
<evidence type="ECO:0000313" key="1">
    <source>
        <dbReference type="EMBL" id="BBE42860.1"/>
    </source>
</evidence>
<evidence type="ECO:0000313" key="2">
    <source>
        <dbReference type="Proteomes" id="UP000509448"/>
    </source>
</evidence>